<evidence type="ECO:0000313" key="2">
    <source>
        <dbReference type="EMBL" id="PCE28009.1"/>
    </source>
</evidence>
<comment type="caution">
    <text evidence="2">The sequence shown here is derived from an EMBL/GenBank/DDBJ whole genome shotgun (WGS) entry which is preliminary data.</text>
</comment>
<keyword evidence="1" id="KW-1133">Transmembrane helix</keyword>
<keyword evidence="1" id="KW-0812">Transmembrane</keyword>
<protein>
    <submittedName>
        <fullName evidence="2">Uncharacterized protein</fullName>
    </submittedName>
</protein>
<dbReference type="RefSeq" id="WP_133116830.1">
    <property type="nucleotide sequence ID" value="NZ_MTZV01000002.1"/>
</dbReference>
<organism evidence="2 3">
    <name type="scientific">Paraburkholderia acidicola</name>
    <dbReference type="NCBI Taxonomy" id="1912599"/>
    <lineage>
        <taxon>Bacteria</taxon>
        <taxon>Pseudomonadati</taxon>
        <taxon>Pseudomonadota</taxon>
        <taxon>Betaproteobacteria</taxon>
        <taxon>Burkholderiales</taxon>
        <taxon>Burkholderiaceae</taxon>
        <taxon>Paraburkholderia</taxon>
    </lineage>
</organism>
<sequence length="183" mass="19852">MSLSSEQAAQALREVEAVGQHSGQLYRYQRIAPMLMLWGVIWLIGFGLTDITPAHANFIWIALDVIGVSGCIYLGQRGKHEGRAGTSWRWLASILSIFAFYILALVIFQPATGMQSAAFIALIVSLFYVLGGFWLGARFAIAGALLAALTLIGYFMLAAHFALWMAVAGGGALMLAGLWLRRA</sequence>
<accession>A0A2A4F6Q7</accession>
<feature type="transmembrane region" description="Helical" evidence="1">
    <location>
        <begin position="114"/>
        <end position="134"/>
    </location>
</feature>
<feature type="transmembrane region" description="Helical" evidence="1">
    <location>
        <begin position="87"/>
        <end position="108"/>
    </location>
</feature>
<evidence type="ECO:0000256" key="1">
    <source>
        <dbReference type="SAM" id="Phobius"/>
    </source>
</evidence>
<evidence type="ECO:0000313" key="3">
    <source>
        <dbReference type="Proteomes" id="UP000218022"/>
    </source>
</evidence>
<reference evidence="2 3" key="1">
    <citation type="submission" date="2017-01" db="EMBL/GenBank/DDBJ databases">
        <title>Whole-Genome Shotgun Sequencing of Two beta-Proteobacterial Species in Search of the Bulgecin Biosynthetic Cluster.</title>
        <authorList>
            <person name="Horsman M.E."/>
            <person name="Marous D.R."/>
            <person name="Li R."/>
            <person name="Oliver R.A."/>
            <person name="Byun B."/>
            <person name="Emrich S.J."/>
            <person name="Boggess B."/>
            <person name="Townsend C.A."/>
            <person name="Mobashery S."/>
        </authorList>
    </citation>
    <scope>NUCLEOTIDE SEQUENCE [LARGE SCALE GENOMIC DNA]</scope>
    <source>
        <strain evidence="2 3">ATCC 31363</strain>
    </source>
</reference>
<name>A0A2A4F6Q7_9BURK</name>
<feature type="transmembrane region" description="Helical" evidence="1">
    <location>
        <begin position="163"/>
        <end position="180"/>
    </location>
</feature>
<dbReference type="AlphaFoldDB" id="A0A2A4F6Q7"/>
<dbReference type="OrthoDB" id="6889884at2"/>
<dbReference type="EMBL" id="MTZV01000002">
    <property type="protein sequence ID" value="PCE28009.1"/>
    <property type="molecule type" value="Genomic_DNA"/>
</dbReference>
<feature type="transmembrane region" description="Helical" evidence="1">
    <location>
        <begin position="54"/>
        <end position="75"/>
    </location>
</feature>
<proteinExistence type="predicted"/>
<gene>
    <name evidence="2" type="ORF">BWP39_05760</name>
</gene>
<dbReference type="Proteomes" id="UP000218022">
    <property type="component" value="Unassembled WGS sequence"/>
</dbReference>
<keyword evidence="1" id="KW-0472">Membrane</keyword>
<feature type="transmembrane region" description="Helical" evidence="1">
    <location>
        <begin position="139"/>
        <end position="157"/>
    </location>
</feature>
<feature type="transmembrane region" description="Helical" evidence="1">
    <location>
        <begin position="31"/>
        <end position="48"/>
    </location>
</feature>